<name>A0A2Z6M3A9_TRISU</name>
<sequence length="80" mass="8756">MLPPPTGPETLIAYWAITKEHIKPIMITPCDILRFSHMSSPQRGDAVKPPLGTFPCFPGHVPRCSPSFLGEFNHSIKGAS</sequence>
<dbReference type="Proteomes" id="UP000242715">
    <property type="component" value="Unassembled WGS sequence"/>
</dbReference>
<reference evidence="2" key="1">
    <citation type="journal article" date="2017" name="Front. Plant Sci.">
        <title>Climate Clever Clovers: New Paradigm to Reduce the Environmental Footprint of Ruminants by Breeding Low Methanogenic Forages Utilizing Haplotype Variation.</title>
        <authorList>
            <person name="Kaur P."/>
            <person name="Appels R."/>
            <person name="Bayer P.E."/>
            <person name="Keeble-Gagnere G."/>
            <person name="Wang J."/>
            <person name="Hirakawa H."/>
            <person name="Shirasawa K."/>
            <person name="Vercoe P."/>
            <person name="Stefanova K."/>
            <person name="Durmic Z."/>
            <person name="Nichols P."/>
            <person name="Revell C."/>
            <person name="Isobe S.N."/>
            <person name="Edwards D."/>
            <person name="Erskine W."/>
        </authorList>
    </citation>
    <scope>NUCLEOTIDE SEQUENCE [LARGE SCALE GENOMIC DNA]</scope>
    <source>
        <strain evidence="2">cv. Daliak</strain>
    </source>
</reference>
<evidence type="ECO:0000313" key="1">
    <source>
        <dbReference type="EMBL" id="GAU26601.1"/>
    </source>
</evidence>
<proteinExistence type="predicted"/>
<evidence type="ECO:0000313" key="2">
    <source>
        <dbReference type="Proteomes" id="UP000242715"/>
    </source>
</evidence>
<dbReference type="AlphaFoldDB" id="A0A2Z6M3A9"/>
<protein>
    <submittedName>
        <fullName evidence="1">Uncharacterized protein</fullName>
    </submittedName>
</protein>
<organism evidence="1 2">
    <name type="scientific">Trifolium subterraneum</name>
    <name type="common">Subterranean clover</name>
    <dbReference type="NCBI Taxonomy" id="3900"/>
    <lineage>
        <taxon>Eukaryota</taxon>
        <taxon>Viridiplantae</taxon>
        <taxon>Streptophyta</taxon>
        <taxon>Embryophyta</taxon>
        <taxon>Tracheophyta</taxon>
        <taxon>Spermatophyta</taxon>
        <taxon>Magnoliopsida</taxon>
        <taxon>eudicotyledons</taxon>
        <taxon>Gunneridae</taxon>
        <taxon>Pentapetalae</taxon>
        <taxon>rosids</taxon>
        <taxon>fabids</taxon>
        <taxon>Fabales</taxon>
        <taxon>Fabaceae</taxon>
        <taxon>Papilionoideae</taxon>
        <taxon>50 kb inversion clade</taxon>
        <taxon>NPAAA clade</taxon>
        <taxon>Hologalegina</taxon>
        <taxon>IRL clade</taxon>
        <taxon>Trifolieae</taxon>
        <taxon>Trifolium</taxon>
    </lineage>
</organism>
<accession>A0A2Z6M3A9</accession>
<keyword evidence="2" id="KW-1185">Reference proteome</keyword>
<dbReference type="EMBL" id="DF973338">
    <property type="protein sequence ID" value="GAU26601.1"/>
    <property type="molecule type" value="Genomic_DNA"/>
</dbReference>
<gene>
    <name evidence="1" type="ORF">TSUD_267160</name>
</gene>